<keyword evidence="1" id="KW-0175">Coiled coil</keyword>
<keyword evidence="2" id="KW-1133">Transmembrane helix</keyword>
<dbReference type="EMBL" id="JAFBCV010000001">
    <property type="protein sequence ID" value="MBM7837356.1"/>
    <property type="molecule type" value="Genomic_DNA"/>
</dbReference>
<protein>
    <submittedName>
        <fullName evidence="3">3,4-dihydroxy-2-butanone 4-phosphate synthase</fullName>
    </submittedName>
</protein>
<organism evidence="3 4">
    <name type="scientific">Shouchella xiaoxiensis</name>
    <dbReference type="NCBI Taxonomy" id="766895"/>
    <lineage>
        <taxon>Bacteria</taxon>
        <taxon>Bacillati</taxon>
        <taxon>Bacillota</taxon>
        <taxon>Bacilli</taxon>
        <taxon>Bacillales</taxon>
        <taxon>Bacillaceae</taxon>
        <taxon>Shouchella</taxon>
    </lineage>
</organism>
<evidence type="ECO:0000313" key="4">
    <source>
        <dbReference type="Proteomes" id="UP001179280"/>
    </source>
</evidence>
<feature type="transmembrane region" description="Helical" evidence="2">
    <location>
        <begin position="34"/>
        <end position="56"/>
    </location>
</feature>
<evidence type="ECO:0000256" key="2">
    <source>
        <dbReference type="SAM" id="Phobius"/>
    </source>
</evidence>
<keyword evidence="2" id="KW-0472">Membrane</keyword>
<comment type="caution">
    <text evidence="3">The sequence shown here is derived from an EMBL/GenBank/DDBJ whole genome shotgun (WGS) entry which is preliminary data.</text>
</comment>
<accession>A0ABS2SQP1</accession>
<proteinExistence type="predicted"/>
<keyword evidence="2" id="KW-0812">Transmembrane</keyword>
<dbReference type="Proteomes" id="UP001179280">
    <property type="component" value="Unassembled WGS sequence"/>
</dbReference>
<evidence type="ECO:0000256" key="1">
    <source>
        <dbReference type="SAM" id="Coils"/>
    </source>
</evidence>
<evidence type="ECO:0000313" key="3">
    <source>
        <dbReference type="EMBL" id="MBM7837356.1"/>
    </source>
</evidence>
<gene>
    <name evidence="3" type="ORF">JOC54_000587</name>
</gene>
<name>A0ABS2SQP1_9BACI</name>
<sequence>MGKNDGKGSAFGAGSSESERERYLEELLTFSEDLIFYGTILSTISSALGLIGVCIARDVARQRDLSPEMQEEADEVETFFTSGATTAGGSVIRGNPGNEQEYTAQLYAQMNQMRQELNRVNGQMKRIQDQLNQWRQPPH</sequence>
<keyword evidence="4" id="KW-1185">Reference proteome</keyword>
<dbReference type="RefSeq" id="WP_035440856.1">
    <property type="nucleotide sequence ID" value="NZ_JAFBCV010000001.1"/>
</dbReference>
<reference evidence="3" key="1">
    <citation type="submission" date="2021-01" db="EMBL/GenBank/DDBJ databases">
        <title>Genomic Encyclopedia of Type Strains, Phase IV (KMG-IV): sequencing the most valuable type-strain genomes for metagenomic binning, comparative biology and taxonomic classification.</title>
        <authorList>
            <person name="Goeker M."/>
        </authorList>
    </citation>
    <scope>NUCLEOTIDE SEQUENCE</scope>
    <source>
        <strain evidence="3">DSM 21943</strain>
    </source>
</reference>
<feature type="coiled-coil region" evidence="1">
    <location>
        <begin position="103"/>
        <end position="130"/>
    </location>
</feature>